<evidence type="ECO:0000313" key="7">
    <source>
        <dbReference type="Proteomes" id="UP000077755"/>
    </source>
</evidence>
<sequence length="82" mass="8980">MALSNDIDLLNPPADVEKRKHKLKRLVKTPNSFFMDVKCMGCFNISPVFSHSQTAVVCHKCNAVLCQPTGGRARLTGGRAHA</sequence>
<keyword evidence="5" id="KW-0687">Ribonucleoprotein</keyword>
<protein>
    <recommendedName>
        <fullName evidence="8">40S ribosomal protein S27</fullName>
    </recommendedName>
</protein>
<dbReference type="SUPFAM" id="SSF57829">
    <property type="entry name" value="Zn-binding ribosomal proteins"/>
    <property type="match status" value="1"/>
</dbReference>
<evidence type="ECO:0000256" key="4">
    <source>
        <dbReference type="ARBA" id="ARBA00022980"/>
    </source>
</evidence>
<reference evidence="6" key="1">
    <citation type="journal article" date="2016" name="Nat. Genet.">
        <title>A high-quality carrot genome assembly provides new insights into carotenoid accumulation and asterid genome evolution.</title>
        <authorList>
            <person name="Iorizzo M."/>
            <person name="Ellison S."/>
            <person name="Senalik D."/>
            <person name="Zeng P."/>
            <person name="Satapoomin P."/>
            <person name="Huang J."/>
            <person name="Bowman M."/>
            <person name="Iovene M."/>
            <person name="Sanseverino W."/>
            <person name="Cavagnaro P."/>
            <person name="Yildiz M."/>
            <person name="Macko-Podgorni A."/>
            <person name="Moranska E."/>
            <person name="Grzebelus E."/>
            <person name="Grzebelus D."/>
            <person name="Ashrafi H."/>
            <person name="Zheng Z."/>
            <person name="Cheng S."/>
            <person name="Spooner D."/>
            <person name="Van Deynze A."/>
            <person name="Simon P."/>
        </authorList>
    </citation>
    <scope>NUCLEOTIDE SEQUENCE</scope>
    <source>
        <tissue evidence="6">Leaf</tissue>
    </source>
</reference>
<dbReference type="EMBL" id="CP093348">
    <property type="protein sequence ID" value="WOH04433.1"/>
    <property type="molecule type" value="Genomic_DNA"/>
</dbReference>
<keyword evidence="4" id="KW-0689">Ribosomal protein</keyword>
<dbReference type="Proteomes" id="UP000077755">
    <property type="component" value="Chromosome 6"/>
</dbReference>
<dbReference type="AlphaFoldDB" id="A0AAF1B4L3"/>
<gene>
    <name evidence="6" type="ORF">DCAR_0623842</name>
</gene>
<evidence type="ECO:0000313" key="6">
    <source>
        <dbReference type="EMBL" id="WOH04433.1"/>
    </source>
</evidence>
<dbReference type="Gene3D" id="2.20.25.100">
    <property type="entry name" value="Zn-binding ribosomal proteins"/>
    <property type="match status" value="1"/>
</dbReference>
<dbReference type="GO" id="GO:0006412">
    <property type="term" value="P:translation"/>
    <property type="evidence" value="ECO:0007669"/>
    <property type="project" value="InterPro"/>
</dbReference>
<accession>A0AAF1B4L3</accession>
<comment type="cofactor">
    <cofactor evidence="1">
        <name>Zn(2+)</name>
        <dbReference type="ChEBI" id="CHEBI:29105"/>
    </cofactor>
</comment>
<evidence type="ECO:0000256" key="3">
    <source>
        <dbReference type="ARBA" id="ARBA00022833"/>
    </source>
</evidence>
<dbReference type="InterPro" id="IPR000592">
    <property type="entry name" value="Ribosomal_eS27"/>
</dbReference>
<proteinExistence type="inferred from homology"/>
<evidence type="ECO:0008006" key="8">
    <source>
        <dbReference type="Google" id="ProtNLM"/>
    </source>
</evidence>
<organism evidence="6 7">
    <name type="scientific">Daucus carota subsp. sativus</name>
    <name type="common">Carrot</name>
    <dbReference type="NCBI Taxonomy" id="79200"/>
    <lineage>
        <taxon>Eukaryota</taxon>
        <taxon>Viridiplantae</taxon>
        <taxon>Streptophyta</taxon>
        <taxon>Embryophyta</taxon>
        <taxon>Tracheophyta</taxon>
        <taxon>Spermatophyta</taxon>
        <taxon>Magnoliopsida</taxon>
        <taxon>eudicotyledons</taxon>
        <taxon>Gunneridae</taxon>
        <taxon>Pentapetalae</taxon>
        <taxon>asterids</taxon>
        <taxon>campanulids</taxon>
        <taxon>Apiales</taxon>
        <taxon>Apiaceae</taxon>
        <taxon>Apioideae</taxon>
        <taxon>Scandiceae</taxon>
        <taxon>Daucinae</taxon>
        <taxon>Daucus</taxon>
        <taxon>Daucus sect. Daucus</taxon>
    </lineage>
</organism>
<evidence type="ECO:0000256" key="5">
    <source>
        <dbReference type="ARBA" id="ARBA00023274"/>
    </source>
</evidence>
<dbReference type="Pfam" id="PF01667">
    <property type="entry name" value="Ribosomal_S27e"/>
    <property type="match status" value="1"/>
</dbReference>
<dbReference type="GO" id="GO:1990904">
    <property type="term" value="C:ribonucleoprotein complex"/>
    <property type="evidence" value="ECO:0007669"/>
    <property type="project" value="UniProtKB-KW"/>
</dbReference>
<dbReference type="InterPro" id="IPR023407">
    <property type="entry name" value="Ribosomal_eS27_Zn-bd_dom_sf"/>
</dbReference>
<evidence type="ECO:0000256" key="1">
    <source>
        <dbReference type="ARBA" id="ARBA00001947"/>
    </source>
</evidence>
<dbReference type="GO" id="GO:0005840">
    <property type="term" value="C:ribosome"/>
    <property type="evidence" value="ECO:0007669"/>
    <property type="project" value="UniProtKB-KW"/>
</dbReference>
<evidence type="ECO:0000256" key="2">
    <source>
        <dbReference type="ARBA" id="ARBA00010919"/>
    </source>
</evidence>
<dbReference type="GO" id="GO:0003735">
    <property type="term" value="F:structural constituent of ribosome"/>
    <property type="evidence" value="ECO:0007669"/>
    <property type="project" value="InterPro"/>
</dbReference>
<dbReference type="PANTHER" id="PTHR11594">
    <property type="entry name" value="40S RIBOSOMAL PROTEIN S27"/>
    <property type="match status" value="1"/>
</dbReference>
<dbReference type="KEGG" id="dcr:108224814"/>
<comment type="similarity">
    <text evidence="2">Belongs to the eukaryotic ribosomal protein eS27 family.</text>
</comment>
<dbReference type="InterPro" id="IPR011332">
    <property type="entry name" value="Ribosomal_zn-bd"/>
</dbReference>
<name>A0AAF1B4L3_DAUCS</name>
<reference evidence="6" key="2">
    <citation type="submission" date="2022-03" db="EMBL/GenBank/DDBJ databases">
        <title>Draft title - Genomic analysis of global carrot germplasm unveils the trajectory of domestication and the origin of high carotenoid orange carrot.</title>
        <authorList>
            <person name="Iorizzo M."/>
            <person name="Ellison S."/>
            <person name="Senalik D."/>
            <person name="Macko-Podgorni A."/>
            <person name="Grzebelus D."/>
            <person name="Bostan H."/>
            <person name="Rolling W."/>
            <person name="Curaba J."/>
            <person name="Simon P."/>
        </authorList>
    </citation>
    <scope>NUCLEOTIDE SEQUENCE</scope>
    <source>
        <tissue evidence="6">Leaf</tissue>
    </source>
</reference>
<keyword evidence="3" id="KW-0862">Zinc</keyword>
<keyword evidence="7" id="KW-1185">Reference proteome</keyword>
<dbReference type="FunFam" id="2.20.25.100:FF:000001">
    <property type="entry name" value="40S ribosomal protein S27"/>
    <property type="match status" value="1"/>
</dbReference>